<accession>A0A1B8QSC6</accession>
<evidence type="ECO:0000313" key="5">
    <source>
        <dbReference type="Proteomes" id="UP000594834"/>
    </source>
</evidence>
<dbReference type="RefSeq" id="WP_067007304.1">
    <property type="nucleotide sequence ID" value="NZ_CP065728.1"/>
</dbReference>
<name>A0A1B8QSC6_MORNO</name>
<evidence type="ECO:0000259" key="1">
    <source>
        <dbReference type="Pfam" id="PF24801"/>
    </source>
</evidence>
<dbReference type="Pfam" id="PF24801">
    <property type="entry name" value="FNIII-A_GpJ"/>
    <property type="match status" value="1"/>
</dbReference>
<dbReference type="AlphaFoldDB" id="A0A1B8QSC6"/>
<keyword evidence="5" id="KW-1185">Reference proteome</keyword>
<proteinExistence type="predicted"/>
<gene>
    <name evidence="2" type="ORF">A7456_09000</name>
    <name evidence="3" type="ORF">I6G26_08575</name>
</gene>
<dbReference type="InterPro" id="IPR053171">
    <property type="entry name" value="Viral_Tip_Attach_Protein"/>
</dbReference>
<dbReference type="Proteomes" id="UP000092575">
    <property type="component" value="Unassembled WGS sequence"/>
</dbReference>
<dbReference type="EMBL" id="LXTW01000003">
    <property type="protein sequence ID" value="OBX87258.1"/>
    <property type="molecule type" value="Genomic_DNA"/>
</dbReference>
<dbReference type="PANTHER" id="PTHR36251">
    <property type="entry name" value="FELS-1 PROPHAGE HOST SPECIFICITY PROTEIN-RELATED"/>
    <property type="match status" value="1"/>
</dbReference>
<dbReference type="PANTHER" id="PTHR36251:SF2">
    <property type="entry name" value="GIFSY-2 PROPHAGE HOST SPECIFICITY PROTEIN J, PHAGE LAMBDA"/>
    <property type="match status" value="1"/>
</dbReference>
<dbReference type="STRING" id="478.A7456_09000"/>
<evidence type="ECO:0000313" key="4">
    <source>
        <dbReference type="Proteomes" id="UP000092575"/>
    </source>
</evidence>
<feature type="domain" description="Tip attachment protein J HDII-ins2" evidence="1">
    <location>
        <begin position="89"/>
        <end position="131"/>
    </location>
</feature>
<dbReference type="InterPro" id="IPR055385">
    <property type="entry name" value="GpJ_HDII-ins2"/>
</dbReference>
<reference evidence="3 5" key="2">
    <citation type="submission" date="2020-12" db="EMBL/GenBank/DDBJ databases">
        <title>FDA dAtabase for Regulatory Grade micrObial Sequences (FDA-ARGOS): Supporting development and validation of Infectious Disease Dx tests.</title>
        <authorList>
            <person name="Sproer C."/>
            <person name="Gronow S."/>
            <person name="Severitt S."/>
            <person name="Schroder I."/>
            <person name="Tallon L."/>
            <person name="Sadzewicz L."/>
            <person name="Zhao X."/>
            <person name="Boylan J."/>
            <person name="Ott S."/>
            <person name="Bowen H."/>
            <person name="Vavikolanu K."/>
            <person name="Mehta A."/>
            <person name="Aluvathingal J."/>
            <person name="Nadendla S."/>
            <person name="Lowell S."/>
            <person name="Myers T."/>
            <person name="Yan Y."/>
            <person name="Sichtig H."/>
        </authorList>
    </citation>
    <scope>NUCLEOTIDE SEQUENCE [LARGE SCALE GENOMIC DNA]</scope>
    <source>
        <strain evidence="3 5">FDAARGOS_869</strain>
    </source>
</reference>
<sequence>MNVHGSKKGSSKQRQPIIARDSAQSKTYINILYGLCEGQIAGLADGGKSIRLDDTPLIGDNGENNFEGVEWHFRAGTNDQIPISGFAMVENEMAVGVELRSDKPFVRTINNRELSAVRVRLNFNALKQHHEKATLQDMPSAMPLTYKPMAVHSNKC</sequence>
<dbReference type="EMBL" id="CP065728">
    <property type="protein sequence ID" value="QPT44113.1"/>
    <property type="molecule type" value="Genomic_DNA"/>
</dbReference>
<evidence type="ECO:0000313" key="3">
    <source>
        <dbReference type="EMBL" id="QPT44113.1"/>
    </source>
</evidence>
<reference evidence="2 4" key="1">
    <citation type="submission" date="2016-05" db="EMBL/GenBank/DDBJ databases">
        <title>Draft genome sequence of Moraxella nonliquefaciens CCUG 348T.</title>
        <authorList>
            <person name="Salva-Serra F."/>
            <person name="Engstrom-Jakobsson H."/>
            <person name="Thorell K."/>
            <person name="Gonzales-Siles L."/>
            <person name="Karlsson R."/>
            <person name="Boulund F."/>
            <person name="Engstrand L."/>
            <person name="Kristiansson E."/>
            <person name="Moore E."/>
        </authorList>
    </citation>
    <scope>NUCLEOTIDE SEQUENCE [LARGE SCALE GENOMIC DNA]</scope>
    <source>
        <strain evidence="2 4">CCUG 348</strain>
    </source>
</reference>
<protein>
    <recommendedName>
        <fullName evidence="1">Tip attachment protein J HDII-ins2 domain-containing protein</fullName>
    </recommendedName>
</protein>
<evidence type="ECO:0000313" key="2">
    <source>
        <dbReference type="EMBL" id="OBX87258.1"/>
    </source>
</evidence>
<dbReference type="Proteomes" id="UP000594834">
    <property type="component" value="Chromosome"/>
</dbReference>
<organism evidence="2 4">
    <name type="scientific">Moraxella nonliquefaciens</name>
    <dbReference type="NCBI Taxonomy" id="478"/>
    <lineage>
        <taxon>Bacteria</taxon>
        <taxon>Pseudomonadati</taxon>
        <taxon>Pseudomonadota</taxon>
        <taxon>Gammaproteobacteria</taxon>
        <taxon>Moraxellales</taxon>
        <taxon>Moraxellaceae</taxon>
        <taxon>Moraxella</taxon>
    </lineage>
</organism>